<gene>
    <name evidence="1" type="ORF">ERS013165_03344</name>
</gene>
<sequence length="90" mass="10324">MANVITGWADIVIEFDLMLAEHHTLFGDGRLLLHDHRITTGRDLCTRHNAHAGHWRPFFCKGLTSKRFSCNGQRLLLRKFSATDGITIHR</sequence>
<dbReference type="AlphaFoldDB" id="A0A655S3P7"/>
<organism evidence="1 2">
    <name type="scientific">Vibrio cholerae</name>
    <dbReference type="NCBI Taxonomy" id="666"/>
    <lineage>
        <taxon>Bacteria</taxon>
        <taxon>Pseudomonadati</taxon>
        <taxon>Pseudomonadota</taxon>
        <taxon>Gammaproteobacteria</taxon>
        <taxon>Vibrionales</taxon>
        <taxon>Vibrionaceae</taxon>
        <taxon>Vibrio</taxon>
    </lineage>
</organism>
<evidence type="ECO:0000313" key="2">
    <source>
        <dbReference type="Proteomes" id="UP000044806"/>
    </source>
</evidence>
<dbReference type="Proteomes" id="UP000044806">
    <property type="component" value="Unassembled WGS sequence"/>
</dbReference>
<protein>
    <submittedName>
        <fullName evidence="1">Uncharacterized protein</fullName>
    </submittedName>
</protein>
<reference evidence="1 2" key="1">
    <citation type="submission" date="2015-07" db="EMBL/GenBank/DDBJ databases">
        <authorList>
            <consortium name="Pathogen Informatics"/>
        </authorList>
    </citation>
    <scope>NUCLEOTIDE SEQUENCE [LARGE SCALE GENOMIC DNA]</scope>
    <source>
        <strain evidence="1 2">A51</strain>
    </source>
</reference>
<evidence type="ECO:0000313" key="1">
    <source>
        <dbReference type="EMBL" id="CSB09076.1"/>
    </source>
</evidence>
<proteinExistence type="predicted"/>
<dbReference type="EMBL" id="CWOW01000023">
    <property type="protein sequence ID" value="CSB09076.1"/>
    <property type="molecule type" value="Genomic_DNA"/>
</dbReference>
<accession>A0A655S3P7</accession>
<name>A0A655S3P7_VIBCL</name>